<evidence type="ECO:0000313" key="2">
    <source>
        <dbReference type="EMBL" id="SQH75983.1"/>
    </source>
</evidence>
<gene>
    <name evidence="2" type="ORF">SHEWBE_2017</name>
</gene>
<proteinExistence type="predicted"/>
<name>A0A330M3I8_9GAMM</name>
<feature type="transmembrane region" description="Helical" evidence="1">
    <location>
        <begin position="22"/>
        <end position="40"/>
    </location>
</feature>
<keyword evidence="1" id="KW-0472">Membrane</keyword>
<evidence type="ECO:0000256" key="1">
    <source>
        <dbReference type="SAM" id="Phobius"/>
    </source>
</evidence>
<reference evidence="3" key="1">
    <citation type="submission" date="2018-06" db="EMBL/GenBank/DDBJ databases">
        <authorList>
            <person name="Cea G.-C."/>
            <person name="William W."/>
        </authorList>
    </citation>
    <scope>NUCLEOTIDE SEQUENCE [LARGE SCALE GENOMIC DNA]</scope>
    <source>
        <strain evidence="3">DB21MT-2</strain>
    </source>
</reference>
<evidence type="ECO:0000313" key="3">
    <source>
        <dbReference type="Proteomes" id="UP000250123"/>
    </source>
</evidence>
<sequence>MEIEPIKRYEILIDLYKHYNDILLKGTAFIYAVISGLFVFYITNQTIPNIEVLLYLLGFIIILSGFLFYFSSNLIDNVHKEFLDVSSDLELKFMPSVKPLYYFLKINSISMVLTFILGSKCLA</sequence>
<keyword evidence="1" id="KW-0812">Transmembrane</keyword>
<organism evidence="2 3">
    <name type="scientific">Shewanella benthica</name>
    <dbReference type="NCBI Taxonomy" id="43661"/>
    <lineage>
        <taxon>Bacteria</taxon>
        <taxon>Pseudomonadati</taxon>
        <taxon>Pseudomonadota</taxon>
        <taxon>Gammaproteobacteria</taxon>
        <taxon>Alteromonadales</taxon>
        <taxon>Shewanellaceae</taxon>
        <taxon>Shewanella</taxon>
    </lineage>
</organism>
<protein>
    <submittedName>
        <fullName evidence="2">Uncharacterized protein</fullName>
    </submittedName>
</protein>
<keyword evidence="1" id="KW-1133">Transmembrane helix</keyword>
<dbReference type="Proteomes" id="UP000250123">
    <property type="component" value="Chromosome SHEWBE"/>
</dbReference>
<dbReference type="KEGG" id="sbk:SHEWBE_2017"/>
<dbReference type="EMBL" id="LS483452">
    <property type="protein sequence ID" value="SQH75983.1"/>
    <property type="molecule type" value="Genomic_DNA"/>
</dbReference>
<feature type="transmembrane region" description="Helical" evidence="1">
    <location>
        <begin position="52"/>
        <end position="70"/>
    </location>
</feature>
<accession>A0A330M3I8</accession>
<dbReference type="AlphaFoldDB" id="A0A330M3I8"/>